<dbReference type="EMBL" id="CP008941">
    <property type="protein sequence ID" value="AIK96736.1"/>
    <property type="molecule type" value="Genomic_DNA"/>
</dbReference>
<evidence type="ECO:0000256" key="4">
    <source>
        <dbReference type="ARBA" id="ARBA00023002"/>
    </source>
</evidence>
<dbReference type="Proteomes" id="UP000028926">
    <property type="component" value="Chromosome"/>
</dbReference>
<evidence type="ECO:0000256" key="2">
    <source>
        <dbReference type="ARBA" id="ARBA00022630"/>
    </source>
</evidence>
<protein>
    <submittedName>
        <fullName evidence="5">Uncharacterized protein</fullName>
    </submittedName>
</protein>
<dbReference type="SUPFAM" id="SSF51905">
    <property type="entry name" value="FAD/NAD(P)-binding domain"/>
    <property type="match status" value="1"/>
</dbReference>
<keyword evidence="6" id="KW-1185">Reference proteome</keyword>
<organism evidence="5 6">
    <name type="scientific">Candidatus Odyssella acanthamoebae</name>
    <dbReference type="NCBI Taxonomy" id="91604"/>
    <lineage>
        <taxon>Bacteria</taxon>
        <taxon>Pseudomonadati</taxon>
        <taxon>Pseudomonadota</taxon>
        <taxon>Alphaproteobacteria</taxon>
        <taxon>Holosporales</taxon>
        <taxon>Candidatus Paracaedibacteraceae</taxon>
        <taxon>Candidatus Odyssella</taxon>
    </lineage>
</organism>
<proteinExistence type="inferred from homology"/>
<evidence type="ECO:0000256" key="1">
    <source>
        <dbReference type="ARBA" id="ARBA00010790"/>
    </source>
</evidence>
<dbReference type="InterPro" id="IPR036188">
    <property type="entry name" value="FAD/NAD-bd_sf"/>
</dbReference>
<sequence>MLQLRQVWLYIIYSSPLTNEIAGITDKKKPPIYNVEYAVPPSRLSIKGKEIIHADGEIDYLIIGSGPAGSVIAHELTRKKSGSKIVLIEAGSFVKPLSTLTELSPELMESNNLRRAINSNIIIRNGATDGGGSTVNLDLAFSPLLPSIKEKLQSWIDQGSLPSYFCHQKDQDWAELEHAYSWVSRKLMTRQVNINEINKNNFPLKEGATLAETYCLNSRNPNDPHITALLRK</sequence>
<dbReference type="Gene3D" id="3.50.50.60">
    <property type="entry name" value="FAD/NAD(P)-binding domain"/>
    <property type="match status" value="1"/>
</dbReference>
<evidence type="ECO:0000313" key="6">
    <source>
        <dbReference type="Proteomes" id="UP000028926"/>
    </source>
</evidence>
<dbReference type="Pfam" id="PF13450">
    <property type="entry name" value="NAD_binding_8"/>
    <property type="match status" value="1"/>
</dbReference>
<evidence type="ECO:0000256" key="3">
    <source>
        <dbReference type="ARBA" id="ARBA00022827"/>
    </source>
</evidence>
<keyword evidence="2" id="KW-0285">Flavoprotein</keyword>
<dbReference type="KEGG" id="paca:ID47_08390"/>
<dbReference type="eggNOG" id="COG2303">
    <property type="taxonomic scope" value="Bacteria"/>
</dbReference>
<reference evidence="5 6" key="1">
    <citation type="submission" date="2014-07" db="EMBL/GenBank/DDBJ databases">
        <title>Comparative genomic insights into amoeba endosymbionts belonging to the families of Holosporaceae and Candidatus Midichloriaceae within Rickettsiales.</title>
        <authorList>
            <person name="Wang Z."/>
            <person name="Wu M."/>
        </authorList>
    </citation>
    <scope>NUCLEOTIDE SEQUENCE [LARGE SCALE GENOMIC DNA]</scope>
    <source>
        <strain evidence="5">PRA3</strain>
    </source>
</reference>
<dbReference type="STRING" id="91604.ID47_08390"/>
<dbReference type="GO" id="GO:0016491">
    <property type="term" value="F:oxidoreductase activity"/>
    <property type="evidence" value="ECO:0007669"/>
    <property type="project" value="UniProtKB-KW"/>
</dbReference>
<name>A0A077AWC8_9PROT</name>
<gene>
    <name evidence="5" type="ORF">ID47_08390</name>
</gene>
<comment type="similarity">
    <text evidence="1">Belongs to the GMC oxidoreductase family.</text>
</comment>
<accession>A0A077AWC8</accession>
<dbReference type="AlphaFoldDB" id="A0A077AWC8"/>
<dbReference type="PANTHER" id="PTHR46056">
    <property type="entry name" value="LONG-CHAIN-ALCOHOL OXIDASE"/>
    <property type="match status" value="1"/>
</dbReference>
<evidence type="ECO:0000313" key="5">
    <source>
        <dbReference type="EMBL" id="AIK96736.1"/>
    </source>
</evidence>
<dbReference type="PANTHER" id="PTHR46056:SF12">
    <property type="entry name" value="LONG-CHAIN-ALCOHOL OXIDASE"/>
    <property type="match status" value="1"/>
</dbReference>
<dbReference type="HOGENOM" id="CLU_1193063_0_0_5"/>
<dbReference type="RefSeq" id="WP_038465392.1">
    <property type="nucleotide sequence ID" value="NZ_CP008941.1"/>
</dbReference>
<keyword evidence="4" id="KW-0560">Oxidoreductase</keyword>
<keyword evidence="3" id="KW-0274">FAD</keyword>